<name>A0ABX0GW98_9ACTN</name>
<sequence>MSLTPWSDEDPALEYAVLAQPLIGSLPDADLKADVVDKVRAAVDGVPADLEVDVRDGLVVVSGTIGSWSGKQAVSEAVRSTPGVVDVRNELCPTT</sequence>
<dbReference type="RefSeq" id="WP_166281032.1">
    <property type="nucleotide sequence ID" value="NZ_JAANNP010000003.1"/>
</dbReference>
<proteinExistence type="predicted"/>
<keyword evidence="3" id="KW-1185">Reference proteome</keyword>
<dbReference type="PROSITE" id="PS50914">
    <property type="entry name" value="BON"/>
    <property type="match status" value="1"/>
</dbReference>
<reference evidence="2 3" key="1">
    <citation type="submission" date="2020-03" db="EMBL/GenBank/DDBJ databases">
        <title>Two novel Motilibacter sp.</title>
        <authorList>
            <person name="Liu S."/>
        </authorList>
    </citation>
    <scope>NUCLEOTIDE SEQUENCE [LARGE SCALE GENOMIC DNA]</scope>
    <source>
        <strain evidence="2 3">E257</strain>
    </source>
</reference>
<evidence type="ECO:0000313" key="2">
    <source>
        <dbReference type="EMBL" id="NHC13995.1"/>
    </source>
</evidence>
<organism evidence="2 3">
    <name type="scientific">Motilibacter deserti</name>
    <dbReference type="NCBI Taxonomy" id="2714956"/>
    <lineage>
        <taxon>Bacteria</taxon>
        <taxon>Bacillati</taxon>
        <taxon>Actinomycetota</taxon>
        <taxon>Actinomycetes</taxon>
        <taxon>Motilibacterales</taxon>
        <taxon>Motilibacteraceae</taxon>
        <taxon>Motilibacter</taxon>
    </lineage>
</organism>
<dbReference type="EMBL" id="JAANNP010000003">
    <property type="protein sequence ID" value="NHC13995.1"/>
    <property type="molecule type" value="Genomic_DNA"/>
</dbReference>
<gene>
    <name evidence="2" type="ORF">G9H71_09405</name>
</gene>
<dbReference type="InterPro" id="IPR007055">
    <property type="entry name" value="BON_dom"/>
</dbReference>
<evidence type="ECO:0000313" key="3">
    <source>
        <dbReference type="Proteomes" id="UP000800981"/>
    </source>
</evidence>
<dbReference type="Proteomes" id="UP000800981">
    <property type="component" value="Unassembled WGS sequence"/>
</dbReference>
<comment type="caution">
    <text evidence="2">The sequence shown here is derived from an EMBL/GenBank/DDBJ whole genome shotgun (WGS) entry which is preliminary data.</text>
</comment>
<feature type="domain" description="BON" evidence="1">
    <location>
        <begin position="27"/>
        <end position="95"/>
    </location>
</feature>
<dbReference type="Pfam" id="PF04972">
    <property type="entry name" value="BON"/>
    <property type="match status" value="1"/>
</dbReference>
<evidence type="ECO:0000259" key="1">
    <source>
        <dbReference type="PROSITE" id="PS50914"/>
    </source>
</evidence>
<dbReference type="Gene3D" id="3.30.1340.30">
    <property type="match status" value="1"/>
</dbReference>
<accession>A0ABX0GW98</accession>
<protein>
    <submittedName>
        <fullName evidence="2">BON domain-containing protein</fullName>
    </submittedName>
</protein>